<evidence type="ECO:0000256" key="6">
    <source>
        <dbReference type="PIRSR" id="PIRSR602081-1"/>
    </source>
</evidence>
<dbReference type="InterPro" id="IPR006050">
    <property type="entry name" value="DNA_photolyase_N"/>
</dbReference>
<dbReference type="Proteomes" id="UP000631300">
    <property type="component" value="Unassembled WGS sequence"/>
</dbReference>
<dbReference type="EMBL" id="BMXP01000005">
    <property type="protein sequence ID" value="GGW88564.1"/>
    <property type="molecule type" value="Genomic_DNA"/>
</dbReference>
<evidence type="ECO:0000313" key="10">
    <source>
        <dbReference type="Proteomes" id="UP000631300"/>
    </source>
</evidence>
<protein>
    <recommendedName>
        <fullName evidence="2 7">Cryptochrome DASH</fullName>
    </recommendedName>
</protein>
<dbReference type="InterPro" id="IPR014133">
    <property type="entry name" value="Cry_DASH"/>
</dbReference>
<comment type="similarity">
    <text evidence="1 7">Belongs to the DNA photolyase class-1 family.</text>
</comment>
<dbReference type="Gene3D" id="3.40.50.620">
    <property type="entry name" value="HUPs"/>
    <property type="match status" value="1"/>
</dbReference>
<dbReference type="InterPro" id="IPR005101">
    <property type="entry name" value="Cryptochr/Photolyase_FAD-bd"/>
</dbReference>
<comment type="cofactor">
    <cofactor evidence="7">
        <name>(6R)-5,10-methylene-5,6,7,8-tetrahydrofolate</name>
        <dbReference type="ChEBI" id="CHEBI:15636"/>
    </cofactor>
    <text evidence="7">Binds 1 5,10-methenyltetrahydrofolate (MTHF) per subunit.</text>
</comment>
<dbReference type="InterPro" id="IPR002081">
    <property type="entry name" value="Cryptochrome/DNA_photolyase_1"/>
</dbReference>
<sequence>MAVQSPCELNRGLFWFRHDLRLHDNPALRSLADKVSTLSCIFIIDPAWFETNGYGLKAMGSHRYNFLMQSLADLDKHLRQKGQQLQILWGQPRDVIKELVHTHDIDAMGVTPHCGEYEQADETWLHEKYAHLSLFAAQSTTLYNQNALPFALDNMPSVYTPFRKKVENSISVEPAVSAPATLPDLYHLESHYSLPTLHAQARPLGGELAGIDHLNQYFSSDRPATYKETRNTMDKWNDSTRFSPWLANGALSARRVFAEVEQYEASVKENTSTYWIKFELLWREFFHWQAKFHRSAWFSFGGIQQSLPDTHHDPDTFKQWCQGETGYDIVDACMRQLNLTGYMSNRGRQLVASCFVHELAQDWRYGAAYFEQQLIDFDVASNWGNWLYLAGVGSDPRGHRQFNLESQADRYDADGQFRQTWLQR</sequence>
<dbReference type="InterPro" id="IPR036155">
    <property type="entry name" value="Crypto/Photolyase_N_sf"/>
</dbReference>
<evidence type="ECO:0000256" key="7">
    <source>
        <dbReference type="RuleBase" id="RU367151"/>
    </source>
</evidence>
<evidence type="ECO:0000256" key="2">
    <source>
        <dbReference type="ARBA" id="ARBA00017881"/>
    </source>
</evidence>
<dbReference type="Gene3D" id="1.25.40.80">
    <property type="match status" value="1"/>
</dbReference>
<dbReference type="Pfam" id="PF00875">
    <property type="entry name" value="DNA_photolyase"/>
    <property type="match status" value="1"/>
</dbReference>
<name>A0A918MYK6_9ALTE</name>
<gene>
    <name evidence="9" type="primary">cry1</name>
    <name evidence="9" type="ORF">GCM10007391_23300</name>
</gene>
<keyword evidence="10" id="KW-1185">Reference proteome</keyword>
<dbReference type="Gene3D" id="1.10.579.10">
    <property type="entry name" value="DNA Cyclobutane Dipyrimidine Photolyase, subunit A, domain 3"/>
    <property type="match status" value="1"/>
</dbReference>
<evidence type="ECO:0000259" key="8">
    <source>
        <dbReference type="PROSITE" id="PS51645"/>
    </source>
</evidence>
<dbReference type="GO" id="GO:0071949">
    <property type="term" value="F:FAD binding"/>
    <property type="evidence" value="ECO:0007669"/>
    <property type="project" value="TreeGrafter"/>
</dbReference>
<dbReference type="PROSITE" id="PS51645">
    <property type="entry name" value="PHR_CRY_ALPHA_BETA"/>
    <property type="match status" value="1"/>
</dbReference>
<dbReference type="AlphaFoldDB" id="A0A918MYK6"/>
<feature type="binding site" evidence="6">
    <location>
        <begin position="376"/>
        <end position="378"/>
    </location>
    <ligand>
        <name>FAD</name>
        <dbReference type="ChEBI" id="CHEBI:57692"/>
    </ligand>
</feature>
<feature type="binding site" evidence="6">
    <location>
        <position position="226"/>
    </location>
    <ligand>
        <name>FAD</name>
        <dbReference type="ChEBI" id="CHEBI:57692"/>
    </ligand>
</feature>
<keyword evidence="5 7" id="KW-0157">Chromophore</keyword>
<comment type="function">
    <text evidence="7">May have a photoreceptor function.</text>
</comment>
<dbReference type="PRINTS" id="PR00147">
    <property type="entry name" value="DNAPHOTLYASE"/>
</dbReference>
<evidence type="ECO:0000313" key="9">
    <source>
        <dbReference type="EMBL" id="GGW88564.1"/>
    </source>
</evidence>
<dbReference type="SUPFAM" id="SSF48173">
    <property type="entry name" value="Cryptochrome/photolyase FAD-binding domain"/>
    <property type="match status" value="1"/>
</dbReference>
<proteinExistence type="inferred from homology"/>
<dbReference type="PANTHER" id="PTHR11455:SF22">
    <property type="entry name" value="CRYPTOCHROME DASH"/>
    <property type="match status" value="1"/>
</dbReference>
<keyword evidence="4 6" id="KW-0274">FAD</keyword>
<evidence type="ECO:0000256" key="5">
    <source>
        <dbReference type="ARBA" id="ARBA00022991"/>
    </source>
</evidence>
<reference evidence="9" key="2">
    <citation type="submission" date="2020-09" db="EMBL/GenBank/DDBJ databases">
        <authorList>
            <person name="Sun Q."/>
            <person name="Kim S."/>
        </authorList>
    </citation>
    <scope>NUCLEOTIDE SEQUENCE</scope>
    <source>
        <strain evidence="9">KCTC 22164</strain>
    </source>
</reference>
<reference evidence="9" key="1">
    <citation type="journal article" date="2014" name="Int. J. Syst. Evol. Microbiol.">
        <title>Complete genome sequence of Corynebacterium casei LMG S-19264T (=DSM 44701T), isolated from a smear-ripened cheese.</title>
        <authorList>
            <consortium name="US DOE Joint Genome Institute (JGI-PGF)"/>
            <person name="Walter F."/>
            <person name="Albersmeier A."/>
            <person name="Kalinowski J."/>
            <person name="Ruckert C."/>
        </authorList>
    </citation>
    <scope>NUCLEOTIDE SEQUENCE</scope>
    <source>
        <strain evidence="9">KCTC 22164</strain>
    </source>
</reference>
<dbReference type="InterPro" id="IPR014729">
    <property type="entry name" value="Rossmann-like_a/b/a_fold"/>
</dbReference>
<dbReference type="NCBIfam" id="TIGR02765">
    <property type="entry name" value="crypto_DASH"/>
    <property type="match status" value="1"/>
</dbReference>
<evidence type="ECO:0000256" key="1">
    <source>
        <dbReference type="ARBA" id="ARBA00005862"/>
    </source>
</evidence>
<organism evidence="9 10">
    <name type="scientific">Alteromonas halophila</name>
    <dbReference type="NCBI Taxonomy" id="516698"/>
    <lineage>
        <taxon>Bacteria</taxon>
        <taxon>Pseudomonadati</taxon>
        <taxon>Pseudomonadota</taxon>
        <taxon>Gammaproteobacteria</taxon>
        <taxon>Alteromonadales</taxon>
        <taxon>Alteromonadaceae</taxon>
        <taxon>Alteromonas/Salinimonas group</taxon>
        <taxon>Alteromonas</taxon>
    </lineage>
</organism>
<keyword evidence="3 6" id="KW-0285">Flavoprotein</keyword>
<comment type="caution">
    <text evidence="9">The sequence shown here is derived from an EMBL/GenBank/DDBJ whole genome shotgun (WGS) entry which is preliminary data.</text>
</comment>
<accession>A0A918MYK6</accession>
<dbReference type="PANTHER" id="PTHR11455">
    <property type="entry name" value="CRYPTOCHROME"/>
    <property type="match status" value="1"/>
</dbReference>
<dbReference type="RefSeq" id="WP_189406633.1">
    <property type="nucleotide sequence ID" value="NZ_BMXP01000005.1"/>
</dbReference>
<feature type="binding site" evidence="6">
    <location>
        <begin position="239"/>
        <end position="243"/>
    </location>
    <ligand>
        <name>FAD</name>
        <dbReference type="ChEBI" id="CHEBI:57692"/>
    </ligand>
</feature>
<comment type="cofactor">
    <cofactor evidence="6 7">
        <name>FAD</name>
        <dbReference type="ChEBI" id="CHEBI:57692"/>
    </cofactor>
    <text evidence="6 7">Binds 1 FAD per subunit.</text>
</comment>
<dbReference type="SUPFAM" id="SSF52425">
    <property type="entry name" value="Cryptochrome/photolyase, N-terminal domain"/>
    <property type="match status" value="1"/>
</dbReference>
<dbReference type="GO" id="GO:0003913">
    <property type="term" value="F:DNA photolyase activity"/>
    <property type="evidence" value="ECO:0007669"/>
    <property type="project" value="InterPro"/>
</dbReference>
<feature type="domain" description="Photolyase/cryptochrome alpha/beta" evidence="8">
    <location>
        <begin position="10"/>
        <end position="150"/>
    </location>
</feature>
<evidence type="ECO:0000256" key="3">
    <source>
        <dbReference type="ARBA" id="ARBA00022630"/>
    </source>
</evidence>
<dbReference type="InterPro" id="IPR036134">
    <property type="entry name" value="Crypto/Photolyase_FAD-like_sf"/>
</dbReference>
<dbReference type="GO" id="GO:0003677">
    <property type="term" value="F:DNA binding"/>
    <property type="evidence" value="ECO:0007669"/>
    <property type="project" value="TreeGrafter"/>
</dbReference>
<dbReference type="GO" id="GO:0000719">
    <property type="term" value="P:photoreactive repair"/>
    <property type="evidence" value="ECO:0007669"/>
    <property type="project" value="TreeGrafter"/>
</dbReference>
<dbReference type="Pfam" id="PF03441">
    <property type="entry name" value="FAD_binding_7"/>
    <property type="match status" value="1"/>
</dbReference>
<evidence type="ECO:0000256" key="4">
    <source>
        <dbReference type="ARBA" id="ARBA00022827"/>
    </source>
</evidence>